<dbReference type="EMBL" id="LAZR01022593">
    <property type="protein sequence ID" value="KKL81332.1"/>
    <property type="molecule type" value="Genomic_DNA"/>
</dbReference>
<dbReference type="AlphaFoldDB" id="A0A0F9I1U6"/>
<organism evidence="1">
    <name type="scientific">marine sediment metagenome</name>
    <dbReference type="NCBI Taxonomy" id="412755"/>
    <lineage>
        <taxon>unclassified sequences</taxon>
        <taxon>metagenomes</taxon>
        <taxon>ecological metagenomes</taxon>
    </lineage>
</organism>
<reference evidence="1" key="1">
    <citation type="journal article" date="2015" name="Nature">
        <title>Complex archaea that bridge the gap between prokaryotes and eukaryotes.</title>
        <authorList>
            <person name="Spang A."/>
            <person name="Saw J.H."/>
            <person name="Jorgensen S.L."/>
            <person name="Zaremba-Niedzwiedzka K."/>
            <person name="Martijn J."/>
            <person name="Lind A.E."/>
            <person name="van Eijk R."/>
            <person name="Schleper C."/>
            <person name="Guy L."/>
            <person name="Ettema T.J."/>
        </authorList>
    </citation>
    <scope>NUCLEOTIDE SEQUENCE</scope>
</reference>
<evidence type="ECO:0000313" key="1">
    <source>
        <dbReference type="EMBL" id="KKL81332.1"/>
    </source>
</evidence>
<name>A0A0F9I1U6_9ZZZZ</name>
<protein>
    <submittedName>
        <fullName evidence="1">Uncharacterized protein</fullName>
    </submittedName>
</protein>
<gene>
    <name evidence="1" type="ORF">LCGC14_1995800</name>
</gene>
<proteinExistence type="predicted"/>
<accession>A0A0F9I1U6</accession>
<sequence>MFKEILHAVEDINQEIYEFFEEKYGETFPILELQTDGFASVITFMGNYQLWTSEDDEREYIDEDKDEYEPFEPYLRRKTQEMINQIGSIKIKED</sequence>
<comment type="caution">
    <text evidence="1">The sequence shown here is derived from an EMBL/GenBank/DDBJ whole genome shotgun (WGS) entry which is preliminary data.</text>
</comment>